<dbReference type="PANTHER" id="PTHR21398:SF22">
    <property type="entry name" value="IP12060P-RELATED"/>
    <property type="match status" value="1"/>
</dbReference>
<dbReference type="InterPro" id="IPR006631">
    <property type="entry name" value="DM4_12"/>
</dbReference>
<gene>
    <name evidence="3" type="ORF">TKK_009965</name>
</gene>
<name>A0ABD2WTB4_9HYME</name>
<feature type="signal peptide" evidence="2">
    <location>
        <begin position="1"/>
        <end position="19"/>
    </location>
</feature>
<comment type="caution">
    <text evidence="3">The sequence shown here is derived from an EMBL/GenBank/DDBJ whole genome shotgun (WGS) entry which is preliminary data.</text>
</comment>
<dbReference type="PANTHER" id="PTHR21398">
    <property type="entry name" value="AGAP007094-PA"/>
    <property type="match status" value="1"/>
</dbReference>
<proteinExistence type="predicted"/>
<evidence type="ECO:0000313" key="3">
    <source>
        <dbReference type="EMBL" id="KAL3396094.1"/>
    </source>
</evidence>
<accession>A0ABD2WTB4</accession>
<dbReference type="Pfam" id="PF07841">
    <property type="entry name" value="DM4_12"/>
    <property type="match status" value="1"/>
</dbReference>
<protein>
    <submittedName>
        <fullName evidence="3">Uncharacterized protein</fullName>
    </submittedName>
</protein>
<feature type="region of interest" description="Disordered" evidence="1">
    <location>
        <begin position="74"/>
        <end position="95"/>
    </location>
</feature>
<keyword evidence="2" id="KW-0732">Signal</keyword>
<dbReference type="Proteomes" id="UP001627154">
    <property type="component" value="Unassembled WGS sequence"/>
</dbReference>
<keyword evidence="4" id="KW-1185">Reference proteome</keyword>
<evidence type="ECO:0000256" key="1">
    <source>
        <dbReference type="SAM" id="MobiDB-lite"/>
    </source>
</evidence>
<dbReference type="EMBL" id="JBJJXI010000074">
    <property type="protein sequence ID" value="KAL3396094.1"/>
    <property type="molecule type" value="Genomic_DNA"/>
</dbReference>
<dbReference type="AlphaFoldDB" id="A0ABD2WTB4"/>
<reference evidence="3 4" key="1">
    <citation type="journal article" date="2024" name="bioRxiv">
        <title>A reference genome for Trichogramma kaykai: A tiny desert-dwelling parasitoid wasp with competing sex-ratio distorters.</title>
        <authorList>
            <person name="Culotta J."/>
            <person name="Lindsey A.R."/>
        </authorList>
    </citation>
    <scope>NUCLEOTIDE SEQUENCE [LARGE SCALE GENOMIC DNA]</scope>
    <source>
        <strain evidence="3 4">KSX58</strain>
    </source>
</reference>
<evidence type="ECO:0000313" key="4">
    <source>
        <dbReference type="Proteomes" id="UP001627154"/>
    </source>
</evidence>
<evidence type="ECO:0000256" key="2">
    <source>
        <dbReference type="SAM" id="SignalP"/>
    </source>
</evidence>
<sequence>MAAPSWWFSTIAVVVVVDCQKHSLERRIRSSLQYPEDSEMGLFFALAVPLDDPDTTKAISMALFFEANYKLTPAEEEHEGNHTTTTTEKTSTEEPKIQGDIIDRRGVYRVLQSKFQNSGYPGKECVLRSICETTSLGERLHAGHNGLLGDILRITFTPSSSSDESLDEDYARAENYTRRLAECADTYSACPISIYENISLEEEKPDDDKKEEER</sequence>
<dbReference type="SMART" id="SM00718">
    <property type="entry name" value="DM4_12"/>
    <property type="match status" value="1"/>
</dbReference>
<feature type="chain" id="PRO_5044817440" evidence="2">
    <location>
        <begin position="20"/>
        <end position="214"/>
    </location>
</feature>
<organism evidence="3 4">
    <name type="scientific">Trichogramma kaykai</name>
    <dbReference type="NCBI Taxonomy" id="54128"/>
    <lineage>
        <taxon>Eukaryota</taxon>
        <taxon>Metazoa</taxon>
        <taxon>Ecdysozoa</taxon>
        <taxon>Arthropoda</taxon>
        <taxon>Hexapoda</taxon>
        <taxon>Insecta</taxon>
        <taxon>Pterygota</taxon>
        <taxon>Neoptera</taxon>
        <taxon>Endopterygota</taxon>
        <taxon>Hymenoptera</taxon>
        <taxon>Apocrita</taxon>
        <taxon>Proctotrupomorpha</taxon>
        <taxon>Chalcidoidea</taxon>
        <taxon>Trichogrammatidae</taxon>
        <taxon>Trichogramma</taxon>
    </lineage>
</organism>